<gene>
    <name evidence="1" type="ORF">V1477_016337</name>
</gene>
<organism evidence="1 2">
    <name type="scientific">Vespula maculifrons</name>
    <name type="common">Eastern yellow jacket</name>
    <name type="synonym">Wasp</name>
    <dbReference type="NCBI Taxonomy" id="7453"/>
    <lineage>
        <taxon>Eukaryota</taxon>
        <taxon>Metazoa</taxon>
        <taxon>Ecdysozoa</taxon>
        <taxon>Arthropoda</taxon>
        <taxon>Hexapoda</taxon>
        <taxon>Insecta</taxon>
        <taxon>Pterygota</taxon>
        <taxon>Neoptera</taxon>
        <taxon>Endopterygota</taxon>
        <taxon>Hymenoptera</taxon>
        <taxon>Apocrita</taxon>
        <taxon>Aculeata</taxon>
        <taxon>Vespoidea</taxon>
        <taxon>Vespidae</taxon>
        <taxon>Vespinae</taxon>
        <taxon>Vespula</taxon>
    </lineage>
</organism>
<dbReference type="EMBL" id="JAYRBN010000091">
    <property type="protein sequence ID" value="KAL2730526.1"/>
    <property type="molecule type" value="Genomic_DNA"/>
</dbReference>
<evidence type="ECO:0000313" key="1">
    <source>
        <dbReference type="EMBL" id="KAL2730526.1"/>
    </source>
</evidence>
<protein>
    <submittedName>
        <fullName evidence="1">Uncharacterized protein</fullName>
    </submittedName>
</protein>
<keyword evidence="2" id="KW-1185">Reference proteome</keyword>
<dbReference type="Proteomes" id="UP001607303">
    <property type="component" value="Unassembled WGS sequence"/>
</dbReference>
<sequence>MVVKGDRRGGDALRRQKWRWVGRVGESREKYGSKMLDAAPSRVATFTKAHLYTWQCTEIKPLFYTRRHFRKIRKWLETINDYDDSNIKEAASMVILKDDRLGQEGCKTGLKVHVSGGFKRPSSRKEEGKENQMARPTLLLPYPTSTHVSSHTRLSKLGPDISWIEKPADCGPVRSQIGNCCQRKWLVFSNSIIKKKKKEEEEEEEKGSSKLLDNIFPLESKANFLT</sequence>
<accession>A0ABD2BCR0</accession>
<name>A0ABD2BCR0_VESMC</name>
<evidence type="ECO:0000313" key="2">
    <source>
        <dbReference type="Proteomes" id="UP001607303"/>
    </source>
</evidence>
<reference evidence="1 2" key="1">
    <citation type="journal article" date="2024" name="Ann. Entomol. Soc. Am.">
        <title>Genomic analyses of the southern and eastern yellowjacket wasps (Hymenoptera: Vespidae) reveal evolutionary signatures of social life.</title>
        <authorList>
            <person name="Catto M.A."/>
            <person name="Caine P.B."/>
            <person name="Orr S.E."/>
            <person name="Hunt B.G."/>
            <person name="Goodisman M.A.D."/>
        </authorList>
    </citation>
    <scope>NUCLEOTIDE SEQUENCE [LARGE SCALE GENOMIC DNA]</scope>
    <source>
        <strain evidence="1">232</strain>
        <tissue evidence="1">Head and thorax</tissue>
    </source>
</reference>
<proteinExistence type="predicted"/>
<dbReference type="AlphaFoldDB" id="A0ABD2BCR0"/>
<comment type="caution">
    <text evidence="1">The sequence shown here is derived from an EMBL/GenBank/DDBJ whole genome shotgun (WGS) entry which is preliminary data.</text>
</comment>